<dbReference type="GO" id="GO:0016705">
    <property type="term" value="F:oxidoreductase activity, acting on paired donors, with incorporation or reduction of molecular oxygen"/>
    <property type="evidence" value="ECO:0007669"/>
    <property type="project" value="InterPro"/>
</dbReference>
<dbReference type="InterPro" id="IPR002403">
    <property type="entry name" value="Cyt_P450_E_grp-IV"/>
</dbReference>
<keyword evidence="6" id="KW-0812">Transmembrane</keyword>
<sequence>MSLPILIPLFAALVIFLLYRFILTSVFLSPLSRIPAAHPTCALSSLWIKYHRRNGSQALPVIINGHETHGPIIRLSPNEVSVSSLEGAKKVYIEKGGFAKPKWFADEFASYGVTNMVSMTGGIGSKEHALRKRDLGNVYSKSVLLICDELRNVTASALKDMEEILQAVVVGDKGGVIEVFSFNGAVNADIASAYIYGRNGGTHFLRDVKARDEYFEHQRIWMKGMAGRVTSQQFLEDFGSRRCSAVEAGIGDEEKGNSKAIVYNQLFSRGLRGNDVASETLDHFIAGAVAPQLTLTYLEWELSRNKEIQTRLRAELRSLSPGPQAESKAVDIPDFKTLDALPYLDAVLTETLRLYTAAPGAMYRITPPEGTTIHGHFIPGGTTISASFSILHQNAAVFPDPLAWKPERWLTEDKEELERMRNWFWAFMKGSRICIGKDFTLLVMKLIVSKMYEKYETEVVDDDGIEQEDAFFAGPLGQKLVLKFRVVGF</sequence>
<dbReference type="SUPFAM" id="SSF48264">
    <property type="entry name" value="Cytochrome P450"/>
    <property type="match status" value="1"/>
</dbReference>
<reference evidence="7" key="1">
    <citation type="journal article" date="2020" name="Stud. Mycol.">
        <title>101 Dothideomycetes genomes: a test case for predicting lifestyles and emergence of pathogens.</title>
        <authorList>
            <person name="Haridas S."/>
            <person name="Albert R."/>
            <person name="Binder M."/>
            <person name="Bloem J."/>
            <person name="Labutti K."/>
            <person name="Salamov A."/>
            <person name="Andreopoulos B."/>
            <person name="Baker S."/>
            <person name="Barry K."/>
            <person name="Bills G."/>
            <person name="Bluhm B."/>
            <person name="Cannon C."/>
            <person name="Castanera R."/>
            <person name="Culley D."/>
            <person name="Daum C."/>
            <person name="Ezra D."/>
            <person name="Gonzalez J."/>
            <person name="Henrissat B."/>
            <person name="Kuo A."/>
            <person name="Liang C."/>
            <person name="Lipzen A."/>
            <person name="Lutzoni F."/>
            <person name="Magnuson J."/>
            <person name="Mondo S."/>
            <person name="Nolan M."/>
            <person name="Ohm R."/>
            <person name="Pangilinan J."/>
            <person name="Park H.-J."/>
            <person name="Ramirez L."/>
            <person name="Alfaro M."/>
            <person name="Sun H."/>
            <person name="Tritt A."/>
            <person name="Yoshinaga Y."/>
            <person name="Zwiers L.-H."/>
            <person name="Turgeon B."/>
            <person name="Goodwin S."/>
            <person name="Spatafora J."/>
            <person name="Crous P."/>
            <person name="Grigoriev I."/>
        </authorList>
    </citation>
    <scope>NUCLEOTIDE SEQUENCE</scope>
    <source>
        <strain evidence="7">CBS 279.74</strain>
    </source>
</reference>
<dbReference type="Gene3D" id="1.10.630.10">
    <property type="entry name" value="Cytochrome P450"/>
    <property type="match status" value="1"/>
</dbReference>
<feature type="binding site" description="axial binding residue" evidence="5">
    <location>
        <position position="434"/>
    </location>
    <ligand>
        <name>heme</name>
        <dbReference type="ChEBI" id="CHEBI:30413"/>
    </ligand>
    <ligandPart>
        <name>Fe</name>
        <dbReference type="ChEBI" id="CHEBI:18248"/>
    </ligandPart>
</feature>
<evidence type="ECO:0000256" key="5">
    <source>
        <dbReference type="PIRSR" id="PIRSR602403-1"/>
    </source>
</evidence>
<keyword evidence="8" id="KW-1185">Reference proteome</keyword>
<keyword evidence="6" id="KW-0472">Membrane</keyword>
<dbReference type="GO" id="GO:0005506">
    <property type="term" value="F:iron ion binding"/>
    <property type="evidence" value="ECO:0007669"/>
    <property type="project" value="InterPro"/>
</dbReference>
<dbReference type="GO" id="GO:0020037">
    <property type="term" value="F:heme binding"/>
    <property type="evidence" value="ECO:0007669"/>
    <property type="project" value="InterPro"/>
</dbReference>
<comment type="cofactor">
    <cofactor evidence="1 5">
        <name>heme</name>
        <dbReference type="ChEBI" id="CHEBI:30413"/>
    </cofactor>
</comment>
<evidence type="ECO:0000256" key="3">
    <source>
        <dbReference type="ARBA" id="ARBA00022723"/>
    </source>
</evidence>
<dbReference type="PRINTS" id="PR00465">
    <property type="entry name" value="EP450IV"/>
</dbReference>
<dbReference type="Proteomes" id="UP000799428">
    <property type="component" value="Unassembled WGS sequence"/>
</dbReference>
<protein>
    <submittedName>
        <fullName evidence="7">Cytochrome P450</fullName>
    </submittedName>
</protein>
<gene>
    <name evidence="7" type="ORF">K504DRAFT_367791</name>
</gene>
<organism evidence="7 8">
    <name type="scientific">Pleomassaria siparia CBS 279.74</name>
    <dbReference type="NCBI Taxonomy" id="1314801"/>
    <lineage>
        <taxon>Eukaryota</taxon>
        <taxon>Fungi</taxon>
        <taxon>Dikarya</taxon>
        <taxon>Ascomycota</taxon>
        <taxon>Pezizomycotina</taxon>
        <taxon>Dothideomycetes</taxon>
        <taxon>Pleosporomycetidae</taxon>
        <taxon>Pleosporales</taxon>
        <taxon>Pleomassariaceae</taxon>
        <taxon>Pleomassaria</taxon>
    </lineage>
</organism>
<dbReference type="OrthoDB" id="1470350at2759"/>
<keyword evidence="6" id="KW-1133">Transmembrane helix</keyword>
<dbReference type="PANTHER" id="PTHR24305:SF166">
    <property type="entry name" value="CYTOCHROME P450 12A4, MITOCHONDRIAL-RELATED"/>
    <property type="match status" value="1"/>
</dbReference>
<dbReference type="PANTHER" id="PTHR24305">
    <property type="entry name" value="CYTOCHROME P450"/>
    <property type="match status" value="1"/>
</dbReference>
<keyword evidence="3 5" id="KW-0479">Metal-binding</keyword>
<keyword evidence="5" id="KW-0349">Heme</keyword>
<evidence type="ECO:0000256" key="1">
    <source>
        <dbReference type="ARBA" id="ARBA00001971"/>
    </source>
</evidence>
<dbReference type="AlphaFoldDB" id="A0A6G1KPZ9"/>
<dbReference type="InterPro" id="IPR036396">
    <property type="entry name" value="Cyt_P450_sf"/>
</dbReference>
<evidence type="ECO:0000256" key="6">
    <source>
        <dbReference type="SAM" id="Phobius"/>
    </source>
</evidence>
<dbReference type="Pfam" id="PF00067">
    <property type="entry name" value="p450"/>
    <property type="match status" value="1"/>
</dbReference>
<dbReference type="InterPro" id="IPR050121">
    <property type="entry name" value="Cytochrome_P450_monoxygenase"/>
</dbReference>
<accession>A0A6G1KPZ9</accession>
<proteinExistence type="inferred from homology"/>
<name>A0A6G1KPZ9_9PLEO</name>
<evidence type="ECO:0000313" key="7">
    <source>
        <dbReference type="EMBL" id="KAF2714625.1"/>
    </source>
</evidence>
<dbReference type="GO" id="GO:0004497">
    <property type="term" value="F:monooxygenase activity"/>
    <property type="evidence" value="ECO:0007669"/>
    <property type="project" value="InterPro"/>
</dbReference>
<feature type="transmembrane region" description="Helical" evidence="6">
    <location>
        <begin position="6"/>
        <end position="28"/>
    </location>
</feature>
<comment type="similarity">
    <text evidence="2">Belongs to the cytochrome P450 family.</text>
</comment>
<evidence type="ECO:0000256" key="4">
    <source>
        <dbReference type="ARBA" id="ARBA00023004"/>
    </source>
</evidence>
<evidence type="ECO:0000256" key="2">
    <source>
        <dbReference type="ARBA" id="ARBA00010617"/>
    </source>
</evidence>
<keyword evidence="4 5" id="KW-0408">Iron</keyword>
<dbReference type="InterPro" id="IPR001128">
    <property type="entry name" value="Cyt_P450"/>
</dbReference>
<evidence type="ECO:0000313" key="8">
    <source>
        <dbReference type="Proteomes" id="UP000799428"/>
    </source>
</evidence>
<dbReference type="EMBL" id="MU005764">
    <property type="protein sequence ID" value="KAF2714625.1"/>
    <property type="molecule type" value="Genomic_DNA"/>
</dbReference>